<dbReference type="Proteomes" id="UP000238479">
    <property type="component" value="Chromosome 4"/>
</dbReference>
<dbReference type="EMBL" id="PDCK01000042">
    <property type="protein sequence ID" value="PRQ37411.1"/>
    <property type="molecule type" value="Genomic_DNA"/>
</dbReference>
<accession>A0A2P6QT99</accession>
<dbReference type="InterPro" id="IPR012340">
    <property type="entry name" value="NA-bd_OB-fold"/>
</dbReference>
<reference evidence="1 2" key="1">
    <citation type="journal article" date="2018" name="Nat. Genet.">
        <title>The Rosa genome provides new insights in the design of modern roses.</title>
        <authorList>
            <person name="Bendahmane M."/>
        </authorList>
    </citation>
    <scope>NUCLEOTIDE SEQUENCE [LARGE SCALE GENOMIC DNA]</scope>
    <source>
        <strain evidence="2">cv. Old Blush</strain>
    </source>
</reference>
<dbReference type="AlphaFoldDB" id="A0A2P6QT99"/>
<organism evidence="1 2">
    <name type="scientific">Rosa chinensis</name>
    <name type="common">China rose</name>
    <dbReference type="NCBI Taxonomy" id="74649"/>
    <lineage>
        <taxon>Eukaryota</taxon>
        <taxon>Viridiplantae</taxon>
        <taxon>Streptophyta</taxon>
        <taxon>Embryophyta</taxon>
        <taxon>Tracheophyta</taxon>
        <taxon>Spermatophyta</taxon>
        <taxon>Magnoliopsida</taxon>
        <taxon>eudicotyledons</taxon>
        <taxon>Gunneridae</taxon>
        <taxon>Pentapetalae</taxon>
        <taxon>rosids</taxon>
        <taxon>fabids</taxon>
        <taxon>Rosales</taxon>
        <taxon>Rosaceae</taxon>
        <taxon>Rosoideae</taxon>
        <taxon>Rosoideae incertae sedis</taxon>
        <taxon>Rosa</taxon>
    </lineage>
</organism>
<gene>
    <name evidence="1" type="ORF">RchiOBHm_Chr4g0402291</name>
</gene>
<dbReference type="SUPFAM" id="SSF50249">
    <property type="entry name" value="Nucleic acid-binding proteins"/>
    <property type="match status" value="1"/>
</dbReference>
<dbReference type="Gramene" id="PRQ37411">
    <property type="protein sequence ID" value="PRQ37411"/>
    <property type="gene ID" value="RchiOBHm_Chr4g0402291"/>
</dbReference>
<protein>
    <submittedName>
        <fullName evidence="1">Putative nucleic acid-binding protein</fullName>
    </submittedName>
</protein>
<evidence type="ECO:0000313" key="1">
    <source>
        <dbReference type="EMBL" id="PRQ37411.1"/>
    </source>
</evidence>
<proteinExistence type="predicted"/>
<name>A0A2P6QT99_ROSCH</name>
<dbReference type="STRING" id="74649.A0A2P6QT99"/>
<comment type="caution">
    <text evidence="1">The sequence shown here is derived from an EMBL/GenBank/DDBJ whole genome shotgun (WGS) entry which is preliminary data.</text>
</comment>
<evidence type="ECO:0000313" key="2">
    <source>
        <dbReference type="Proteomes" id="UP000238479"/>
    </source>
</evidence>
<keyword evidence="2" id="KW-1185">Reference proteome</keyword>
<sequence length="58" mass="6903">MSTYTNARGQGRVFNVELTDEDGTKIQATMFNEAARKFFEKFQLRPCLQCRVNRQRWN</sequence>
<dbReference type="Gene3D" id="2.40.50.140">
    <property type="entry name" value="Nucleic acid-binding proteins"/>
    <property type="match status" value="1"/>
</dbReference>